<accession>A0A4Z1CIY8</accession>
<dbReference type="GO" id="GO:0005829">
    <property type="term" value="C:cytosol"/>
    <property type="evidence" value="ECO:0007669"/>
    <property type="project" value="TreeGrafter"/>
</dbReference>
<comment type="caution">
    <text evidence="12">The sequence shown here is derived from an EMBL/GenBank/DDBJ whole genome shotgun (WGS) entry which is preliminary data.</text>
</comment>
<evidence type="ECO:0000256" key="6">
    <source>
        <dbReference type="ARBA" id="ARBA00022490"/>
    </source>
</evidence>
<dbReference type="GO" id="GO:0071973">
    <property type="term" value="P:bacterial-type flagellum-dependent cell motility"/>
    <property type="evidence" value="ECO:0007669"/>
    <property type="project" value="InterPro"/>
</dbReference>
<keyword evidence="6" id="KW-0963">Cytoplasm</keyword>
<organism evidence="12 13">
    <name type="scientific">Marinobacter confluentis</name>
    <dbReference type="NCBI Taxonomy" id="1697557"/>
    <lineage>
        <taxon>Bacteria</taxon>
        <taxon>Pseudomonadati</taxon>
        <taxon>Pseudomonadota</taxon>
        <taxon>Gammaproteobacteria</taxon>
        <taxon>Pseudomonadales</taxon>
        <taxon>Marinobacteraceae</taxon>
        <taxon>Marinobacter</taxon>
    </lineage>
</organism>
<keyword evidence="9" id="KW-1006">Bacterial flagellum protein export</keyword>
<evidence type="ECO:0000256" key="1">
    <source>
        <dbReference type="ARBA" id="ARBA00003041"/>
    </source>
</evidence>
<evidence type="ECO:0000256" key="4">
    <source>
        <dbReference type="ARBA" id="ARBA00016507"/>
    </source>
</evidence>
<evidence type="ECO:0000256" key="7">
    <source>
        <dbReference type="ARBA" id="ARBA00022795"/>
    </source>
</evidence>
<gene>
    <name evidence="12" type="ORF">E5Q11_01325</name>
</gene>
<name>A0A4Z1CIY8_9GAMM</name>
<keyword evidence="8" id="KW-0653">Protein transport</keyword>
<dbReference type="GO" id="GO:0009288">
    <property type="term" value="C:bacterial-type flagellum"/>
    <property type="evidence" value="ECO:0007669"/>
    <property type="project" value="InterPro"/>
</dbReference>
<keyword evidence="12" id="KW-0282">Flagellum</keyword>
<dbReference type="Pfam" id="PF02108">
    <property type="entry name" value="FliH"/>
    <property type="match status" value="1"/>
</dbReference>
<dbReference type="Proteomes" id="UP000298325">
    <property type="component" value="Unassembled WGS sequence"/>
</dbReference>
<proteinExistence type="inferred from homology"/>
<sequence>MKDPRRNLDRIPKENLTAYERWELPLLDAKGNEVPRQEERNVKPLTAADLEDIRQAAYTDGLEEGRKEGFEAGHREGREAGHKEGYAAGEQEGTRTGTDTALAETRKDVEAKLERLEVLMGELLVPIQRHEDELETALVNLTTVLSRAVLYRELSLDSSQIAAVVRKAMASLPSTSDNVRIHIHPDDYQFVGEVAERFEARTSVVEDASVMRGGCRLETRHSLVDFTIEKRFQKAVQDMLSVELDSDTPGDGEELDAIMDDLTDFRRDVLGKEDGDDGKSG</sequence>
<evidence type="ECO:0000256" key="2">
    <source>
        <dbReference type="ARBA" id="ARBA00004496"/>
    </source>
</evidence>
<dbReference type="GO" id="GO:0044781">
    <property type="term" value="P:bacterial-type flagellum organization"/>
    <property type="evidence" value="ECO:0007669"/>
    <property type="project" value="UniProtKB-KW"/>
</dbReference>
<keyword evidence="7" id="KW-1005">Bacterial flagellum biogenesis</keyword>
<keyword evidence="12" id="KW-0969">Cilium</keyword>
<feature type="domain" description="Flagellar assembly protein FliH/Type III secretion system HrpE" evidence="11">
    <location>
        <begin position="111"/>
        <end position="234"/>
    </location>
</feature>
<reference evidence="12 13" key="1">
    <citation type="submission" date="2019-04" db="EMBL/GenBank/DDBJ databases">
        <authorList>
            <person name="Park S."/>
            <person name="Yoon J.-H."/>
        </authorList>
    </citation>
    <scope>NUCLEOTIDE SEQUENCE [LARGE SCALE GENOMIC DNA]</scope>
    <source>
        <strain evidence="12 13">HJM-18</strain>
    </source>
</reference>
<dbReference type="PANTHER" id="PTHR34982:SF1">
    <property type="entry name" value="FLAGELLAR ASSEMBLY PROTEIN FLIH"/>
    <property type="match status" value="1"/>
</dbReference>
<feature type="region of interest" description="Disordered" evidence="10">
    <location>
        <begin position="73"/>
        <end position="101"/>
    </location>
</feature>
<keyword evidence="13" id="KW-1185">Reference proteome</keyword>
<keyword evidence="12" id="KW-0966">Cell projection</keyword>
<evidence type="ECO:0000256" key="8">
    <source>
        <dbReference type="ARBA" id="ARBA00022927"/>
    </source>
</evidence>
<dbReference type="AlphaFoldDB" id="A0A4Z1CIY8"/>
<keyword evidence="5" id="KW-0813">Transport</keyword>
<dbReference type="InterPro" id="IPR051472">
    <property type="entry name" value="T3SS_Stator/FliH"/>
</dbReference>
<evidence type="ECO:0000259" key="11">
    <source>
        <dbReference type="Pfam" id="PF02108"/>
    </source>
</evidence>
<dbReference type="InterPro" id="IPR000563">
    <property type="entry name" value="Flag_FliH"/>
</dbReference>
<comment type="subcellular location">
    <subcellularLocation>
        <location evidence="2">Cytoplasm</location>
    </subcellularLocation>
</comment>
<evidence type="ECO:0000313" key="13">
    <source>
        <dbReference type="Proteomes" id="UP000298325"/>
    </source>
</evidence>
<dbReference type="PANTHER" id="PTHR34982">
    <property type="entry name" value="YOP PROTEINS TRANSLOCATION PROTEIN L"/>
    <property type="match status" value="1"/>
</dbReference>
<comment type="function">
    <text evidence="1">Needed for flagellar regrowth and assembly.</text>
</comment>
<dbReference type="PRINTS" id="PR01003">
    <property type="entry name" value="FLGFLIH"/>
</dbReference>
<dbReference type="SUPFAM" id="SSF160527">
    <property type="entry name" value="V-type ATPase subunit E-like"/>
    <property type="match status" value="1"/>
</dbReference>
<feature type="compositionally biased region" description="Basic and acidic residues" evidence="10">
    <location>
        <begin position="73"/>
        <end position="85"/>
    </location>
</feature>
<evidence type="ECO:0000313" key="12">
    <source>
        <dbReference type="EMBL" id="TGN41222.1"/>
    </source>
</evidence>
<dbReference type="EMBL" id="SRPF01000001">
    <property type="protein sequence ID" value="TGN41222.1"/>
    <property type="molecule type" value="Genomic_DNA"/>
</dbReference>
<dbReference type="GO" id="GO:0003774">
    <property type="term" value="F:cytoskeletal motor activity"/>
    <property type="evidence" value="ECO:0007669"/>
    <property type="project" value="InterPro"/>
</dbReference>
<dbReference type="InterPro" id="IPR018035">
    <property type="entry name" value="Flagellar_FliH/T3SS_HrpE"/>
</dbReference>
<comment type="similarity">
    <text evidence="3">Belongs to the FliH family.</text>
</comment>
<protein>
    <recommendedName>
        <fullName evidence="4">Flagellar assembly protein FliH</fullName>
    </recommendedName>
</protein>
<evidence type="ECO:0000256" key="9">
    <source>
        <dbReference type="ARBA" id="ARBA00023225"/>
    </source>
</evidence>
<evidence type="ECO:0000256" key="5">
    <source>
        <dbReference type="ARBA" id="ARBA00022448"/>
    </source>
</evidence>
<dbReference type="OrthoDB" id="8480773at2"/>
<evidence type="ECO:0000256" key="10">
    <source>
        <dbReference type="SAM" id="MobiDB-lite"/>
    </source>
</evidence>
<dbReference type="RefSeq" id="WP_135801608.1">
    <property type="nucleotide sequence ID" value="NZ_SRPF01000001.1"/>
</dbReference>
<dbReference type="GO" id="GO:0015031">
    <property type="term" value="P:protein transport"/>
    <property type="evidence" value="ECO:0007669"/>
    <property type="project" value="UniProtKB-KW"/>
</dbReference>
<evidence type="ECO:0000256" key="3">
    <source>
        <dbReference type="ARBA" id="ARBA00006602"/>
    </source>
</evidence>